<reference evidence="1" key="1">
    <citation type="submission" date="2023-05" db="EMBL/GenBank/DDBJ databases">
        <title>Genome and transcriptome analyses reveal genes involved in the formation of fine ridges on petal epidermal cells in Hibiscus trionum.</title>
        <authorList>
            <person name="Koshimizu S."/>
            <person name="Masuda S."/>
            <person name="Ishii T."/>
            <person name="Shirasu K."/>
            <person name="Hoshino A."/>
            <person name="Arita M."/>
        </authorList>
    </citation>
    <scope>NUCLEOTIDE SEQUENCE</scope>
    <source>
        <strain evidence="1">Hamamatsu line</strain>
    </source>
</reference>
<proteinExistence type="predicted"/>
<gene>
    <name evidence="1" type="ORF">HRI_002487500</name>
</gene>
<keyword evidence="2" id="KW-1185">Reference proteome</keyword>
<sequence length="68" mass="7455">MVAPYAQEVGIQTSRFGHLEGTGRWFDSSSKTGNCFLVAILPDAVHPALSYQEEIHSSLNRVHRSGTP</sequence>
<comment type="caution">
    <text evidence="1">The sequence shown here is derived from an EMBL/GenBank/DDBJ whole genome shotgun (WGS) entry which is preliminary data.</text>
</comment>
<dbReference type="AlphaFoldDB" id="A0A9W7I3H5"/>
<dbReference type="Proteomes" id="UP001165190">
    <property type="component" value="Unassembled WGS sequence"/>
</dbReference>
<evidence type="ECO:0000313" key="2">
    <source>
        <dbReference type="Proteomes" id="UP001165190"/>
    </source>
</evidence>
<protein>
    <submittedName>
        <fullName evidence="1">Uncharacterized protein</fullName>
    </submittedName>
</protein>
<organism evidence="1 2">
    <name type="scientific">Hibiscus trionum</name>
    <name type="common">Flower of an hour</name>
    <dbReference type="NCBI Taxonomy" id="183268"/>
    <lineage>
        <taxon>Eukaryota</taxon>
        <taxon>Viridiplantae</taxon>
        <taxon>Streptophyta</taxon>
        <taxon>Embryophyta</taxon>
        <taxon>Tracheophyta</taxon>
        <taxon>Spermatophyta</taxon>
        <taxon>Magnoliopsida</taxon>
        <taxon>eudicotyledons</taxon>
        <taxon>Gunneridae</taxon>
        <taxon>Pentapetalae</taxon>
        <taxon>rosids</taxon>
        <taxon>malvids</taxon>
        <taxon>Malvales</taxon>
        <taxon>Malvaceae</taxon>
        <taxon>Malvoideae</taxon>
        <taxon>Hibiscus</taxon>
    </lineage>
</organism>
<evidence type="ECO:0000313" key="1">
    <source>
        <dbReference type="EMBL" id="GMI88182.1"/>
    </source>
</evidence>
<name>A0A9W7I3H5_HIBTR</name>
<dbReference type="EMBL" id="BSYR01000022">
    <property type="protein sequence ID" value="GMI88182.1"/>
    <property type="molecule type" value="Genomic_DNA"/>
</dbReference>
<accession>A0A9W7I3H5</accession>